<keyword evidence="2 8" id="KW-1003">Cell membrane</keyword>
<keyword evidence="5 8" id="KW-0472">Membrane</keyword>
<comment type="caution">
    <text evidence="9">The sequence shown here is derived from an EMBL/GenBank/DDBJ whole genome shotgun (WGS) entry which is preliminary data.</text>
</comment>
<evidence type="ECO:0000256" key="4">
    <source>
        <dbReference type="ARBA" id="ARBA00022989"/>
    </source>
</evidence>
<gene>
    <name evidence="9" type="ORF">RN001_015103</name>
</gene>
<reference evidence="10" key="1">
    <citation type="submission" date="2023-01" db="EMBL/GenBank/DDBJ databases">
        <title>Key to firefly adult light organ development and bioluminescence: homeobox transcription factors regulate luciferase expression and transportation to peroxisome.</title>
        <authorList>
            <person name="Fu X."/>
        </authorList>
    </citation>
    <scope>NUCLEOTIDE SEQUENCE [LARGE SCALE GENOMIC DNA]</scope>
</reference>
<sequence>MSDSTNITTIKLNSFKNAPPIKHRLEKQYDNKACLCQSIAPLLFVAKIFGLLPISWKNVKGQCKFTKSYAWLSYAIVISSFYTVQLFISTDVLNFDKNKPLPELLSAINDIMYVIFVAILTVLNVARFPRFVQTFNSLIPVIKDAGLCCQSSLESLRKIQFGYMILFFGEIMIQMAVLIGLHYSDSYMTNFDYNIFVNVGIQNVPFVFYMIFFMSCSIFISILGCFEKLVINTLKFTPVHPLSDIDETNNKRDFIGLIKYEVCKQEHKSFGKMLLLSQPELVEYLRGLHEDISLAMYSINSCMNPQLLFHTVVELTVLIIHWYEVIVYTSYTFSSPLASTINFVNWMFVIAHSIGLFLFLKSAQDLKNMVHGLTNFLLEYSTRISNPDEHQQVRIFIEKLQQHRPITASGVFNIDLGIAGPISANILTYVLVALQFDVPKN</sequence>
<dbReference type="PANTHER" id="PTHR21143">
    <property type="entry name" value="INVERTEBRATE GUSTATORY RECEPTOR"/>
    <property type="match status" value="1"/>
</dbReference>
<comment type="subcellular location">
    <subcellularLocation>
        <location evidence="1 8">Cell membrane</location>
        <topology evidence="1 8">Multi-pass membrane protein</topology>
    </subcellularLocation>
</comment>
<feature type="transmembrane region" description="Helical" evidence="8">
    <location>
        <begin position="68"/>
        <end position="88"/>
    </location>
</feature>
<keyword evidence="4 8" id="KW-1133">Transmembrane helix</keyword>
<dbReference type="GO" id="GO:0005886">
    <property type="term" value="C:plasma membrane"/>
    <property type="evidence" value="ECO:0007669"/>
    <property type="project" value="UniProtKB-SubCell"/>
</dbReference>
<comment type="function">
    <text evidence="8">Gustatory receptor which mediates acceptance or avoidance behavior, depending on its substrates.</text>
</comment>
<dbReference type="Proteomes" id="UP001353858">
    <property type="component" value="Unassembled WGS sequence"/>
</dbReference>
<feature type="transmembrane region" description="Helical" evidence="8">
    <location>
        <begin position="204"/>
        <end position="226"/>
    </location>
</feature>
<organism evidence="9 10">
    <name type="scientific">Aquatica leii</name>
    <dbReference type="NCBI Taxonomy" id="1421715"/>
    <lineage>
        <taxon>Eukaryota</taxon>
        <taxon>Metazoa</taxon>
        <taxon>Ecdysozoa</taxon>
        <taxon>Arthropoda</taxon>
        <taxon>Hexapoda</taxon>
        <taxon>Insecta</taxon>
        <taxon>Pterygota</taxon>
        <taxon>Neoptera</taxon>
        <taxon>Endopterygota</taxon>
        <taxon>Coleoptera</taxon>
        <taxon>Polyphaga</taxon>
        <taxon>Elateriformia</taxon>
        <taxon>Elateroidea</taxon>
        <taxon>Lampyridae</taxon>
        <taxon>Luciolinae</taxon>
        <taxon>Aquatica</taxon>
    </lineage>
</organism>
<evidence type="ECO:0000256" key="1">
    <source>
        <dbReference type="ARBA" id="ARBA00004651"/>
    </source>
</evidence>
<keyword evidence="6 8" id="KW-0675">Receptor</keyword>
<evidence type="ECO:0000256" key="5">
    <source>
        <dbReference type="ARBA" id="ARBA00023136"/>
    </source>
</evidence>
<evidence type="ECO:0000256" key="6">
    <source>
        <dbReference type="ARBA" id="ARBA00023170"/>
    </source>
</evidence>
<comment type="similarity">
    <text evidence="8">Belongs to the insect chemoreceptor superfamily. Gustatory receptor (GR) family.</text>
</comment>
<feature type="transmembrane region" description="Helical" evidence="8">
    <location>
        <begin position="343"/>
        <end position="360"/>
    </location>
</feature>
<dbReference type="PANTHER" id="PTHR21143:SF121">
    <property type="entry name" value="GUSTATORY AND ODORANT RECEPTOR 21A"/>
    <property type="match status" value="1"/>
</dbReference>
<dbReference type="GO" id="GO:0007165">
    <property type="term" value="P:signal transduction"/>
    <property type="evidence" value="ECO:0007669"/>
    <property type="project" value="UniProtKB-KW"/>
</dbReference>
<keyword evidence="3 8" id="KW-0812">Transmembrane</keyword>
<feature type="transmembrane region" description="Helical" evidence="8">
    <location>
        <begin position="161"/>
        <end position="184"/>
    </location>
</feature>
<evidence type="ECO:0000313" key="9">
    <source>
        <dbReference type="EMBL" id="KAK4873074.1"/>
    </source>
</evidence>
<feature type="transmembrane region" description="Helical" evidence="8">
    <location>
        <begin position="307"/>
        <end position="323"/>
    </location>
</feature>
<dbReference type="GO" id="GO:0030425">
    <property type="term" value="C:dendrite"/>
    <property type="evidence" value="ECO:0007669"/>
    <property type="project" value="TreeGrafter"/>
</dbReference>
<dbReference type="InterPro" id="IPR013604">
    <property type="entry name" value="7TM_chemorcpt"/>
</dbReference>
<dbReference type="EMBL" id="JARPUR010000007">
    <property type="protein sequence ID" value="KAK4873074.1"/>
    <property type="molecule type" value="Genomic_DNA"/>
</dbReference>
<evidence type="ECO:0000256" key="2">
    <source>
        <dbReference type="ARBA" id="ARBA00022475"/>
    </source>
</evidence>
<evidence type="ECO:0000256" key="8">
    <source>
        <dbReference type="RuleBase" id="RU363108"/>
    </source>
</evidence>
<evidence type="ECO:0000256" key="7">
    <source>
        <dbReference type="ARBA" id="ARBA00023224"/>
    </source>
</evidence>
<dbReference type="GO" id="GO:0050909">
    <property type="term" value="P:sensory perception of taste"/>
    <property type="evidence" value="ECO:0007669"/>
    <property type="project" value="InterPro"/>
</dbReference>
<protein>
    <recommendedName>
        <fullName evidence="8">Gustatory receptor</fullName>
    </recommendedName>
</protein>
<proteinExistence type="inferred from homology"/>
<accession>A0AAN7SC72</accession>
<keyword evidence="7 8" id="KW-0807">Transducer</keyword>
<comment type="caution">
    <text evidence="8">Lacks conserved residue(s) required for the propagation of feature annotation.</text>
</comment>
<name>A0AAN7SC72_9COLE</name>
<dbReference type="GO" id="GO:0030424">
    <property type="term" value="C:axon"/>
    <property type="evidence" value="ECO:0007669"/>
    <property type="project" value="TreeGrafter"/>
</dbReference>
<dbReference type="Pfam" id="PF08395">
    <property type="entry name" value="7tm_7"/>
    <property type="match status" value="1"/>
</dbReference>
<evidence type="ECO:0000256" key="3">
    <source>
        <dbReference type="ARBA" id="ARBA00022692"/>
    </source>
</evidence>
<feature type="transmembrane region" description="Helical" evidence="8">
    <location>
        <begin position="108"/>
        <end position="126"/>
    </location>
</feature>
<evidence type="ECO:0000313" key="10">
    <source>
        <dbReference type="Proteomes" id="UP001353858"/>
    </source>
</evidence>
<dbReference type="AlphaFoldDB" id="A0AAN7SC72"/>
<keyword evidence="10" id="KW-1185">Reference proteome</keyword>
<dbReference type="GO" id="GO:0043025">
    <property type="term" value="C:neuronal cell body"/>
    <property type="evidence" value="ECO:0007669"/>
    <property type="project" value="TreeGrafter"/>
</dbReference>